<protein>
    <submittedName>
        <fullName evidence="1">Uncharacterized protein</fullName>
    </submittedName>
</protein>
<keyword evidence="2" id="KW-1185">Reference proteome</keyword>
<organism evidence="1 2">
    <name type="scientific">Solanum pinnatisectum</name>
    <name type="common">tansyleaf nightshade</name>
    <dbReference type="NCBI Taxonomy" id="50273"/>
    <lineage>
        <taxon>Eukaryota</taxon>
        <taxon>Viridiplantae</taxon>
        <taxon>Streptophyta</taxon>
        <taxon>Embryophyta</taxon>
        <taxon>Tracheophyta</taxon>
        <taxon>Spermatophyta</taxon>
        <taxon>Magnoliopsida</taxon>
        <taxon>eudicotyledons</taxon>
        <taxon>Gunneridae</taxon>
        <taxon>Pentapetalae</taxon>
        <taxon>asterids</taxon>
        <taxon>lamiids</taxon>
        <taxon>Solanales</taxon>
        <taxon>Solanaceae</taxon>
        <taxon>Solanoideae</taxon>
        <taxon>Solaneae</taxon>
        <taxon>Solanum</taxon>
    </lineage>
</organism>
<name>A0AAV9MC43_9SOLN</name>
<gene>
    <name evidence="1" type="ORF">R3W88_008871</name>
</gene>
<evidence type="ECO:0000313" key="1">
    <source>
        <dbReference type="EMBL" id="KAK4734610.1"/>
    </source>
</evidence>
<proteinExistence type="predicted"/>
<dbReference type="Proteomes" id="UP001311915">
    <property type="component" value="Unassembled WGS sequence"/>
</dbReference>
<comment type="caution">
    <text evidence="1">The sequence shown here is derived from an EMBL/GenBank/DDBJ whole genome shotgun (WGS) entry which is preliminary data.</text>
</comment>
<dbReference type="AlphaFoldDB" id="A0AAV9MC43"/>
<accession>A0AAV9MC43</accession>
<reference evidence="1 2" key="1">
    <citation type="submission" date="2023-10" db="EMBL/GenBank/DDBJ databases">
        <title>Genome-Wide Identification Analysis in wild type Solanum Pinnatisectum Reveals Some Genes Defensing Phytophthora Infestans.</title>
        <authorList>
            <person name="Sun C."/>
        </authorList>
    </citation>
    <scope>NUCLEOTIDE SEQUENCE [LARGE SCALE GENOMIC DNA]</scope>
    <source>
        <strain evidence="1">LQN</strain>
        <tissue evidence="1">Leaf</tissue>
    </source>
</reference>
<evidence type="ECO:0000313" key="2">
    <source>
        <dbReference type="Proteomes" id="UP001311915"/>
    </source>
</evidence>
<dbReference type="EMBL" id="JAWPEI010000002">
    <property type="protein sequence ID" value="KAK4734610.1"/>
    <property type="molecule type" value="Genomic_DNA"/>
</dbReference>
<sequence length="50" mass="5914">MSWTVKSSKGRSQDAQILKMVYSECIHAIWLERNLRIFETVNYYSFAKAL</sequence>